<name>A0ABZ0HTN2_9HYPH</name>
<keyword evidence="3" id="KW-1185">Reference proteome</keyword>
<proteinExistence type="predicted"/>
<dbReference type="Proteomes" id="UP001626536">
    <property type="component" value="Chromosome"/>
</dbReference>
<evidence type="ECO:0000313" key="3">
    <source>
        <dbReference type="Proteomes" id="UP001626536"/>
    </source>
</evidence>
<accession>A0ABZ0HTN2</accession>
<organism evidence="2 3">
    <name type="scientific">Methylocapsa polymorpha</name>
    <dbReference type="NCBI Taxonomy" id="3080828"/>
    <lineage>
        <taxon>Bacteria</taxon>
        <taxon>Pseudomonadati</taxon>
        <taxon>Pseudomonadota</taxon>
        <taxon>Alphaproteobacteria</taxon>
        <taxon>Hyphomicrobiales</taxon>
        <taxon>Beijerinckiaceae</taxon>
        <taxon>Methylocapsa</taxon>
    </lineage>
</organism>
<sequence length="55" mass="6005">MSKLSEAQSLILDAKYILDLIDLAIDSVAENSSPFTVAKPSGKSSRRHSRSSARR</sequence>
<evidence type="ECO:0000256" key="1">
    <source>
        <dbReference type="SAM" id="MobiDB-lite"/>
    </source>
</evidence>
<feature type="region of interest" description="Disordered" evidence="1">
    <location>
        <begin position="33"/>
        <end position="55"/>
    </location>
</feature>
<dbReference type="EMBL" id="CP136862">
    <property type="protein sequence ID" value="WOJ89909.1"/>
    <property type="molecule type" value="Genomic_DNA"/>
</dbReference>
<gene>
    <name evidence="2" type="ORF">RZS28_00915</name>
</gene>
<evidence type="ECO:0000313" key="2">
    <source>
        <dbReference type="EMBL" id="WOJ89909.1"/>
    </source>
</evidence>
<protein>
    <submittedName>
        <fullName evidence="2">Uncharacterized protein</fullName>
    </submittedName>
</protein>
<dbReference type="RefSeq" id="WP_407339355.1">
    <property type="nucleotide sequence ID" value="NZ_CP136862.1"/>
</dbReference>
<feature type="compositionally biased region" description="Basic residues" evidence="1">
    <location>
        <begin position="44"/>
        <end position="55"/>
    </location>
</feature>
<reference evidence="2 3" key="1">
    <citation type="submission" date="2023-10" db="EMBL/GenBank/DDBJ databases">
        <title>Novel methanotroph of the genus Methylocapsa from a subarctic wetland.</title>
        <authorList>
            <person name="Belova S.E."/>
            <person name="Oshkin I.Y."/>
            <person name="Miroshnikov K."/>
            <person name="Dedysh S.N."/>
        </authorList>
    </citation>
    <scope>NUCLEOTIDE SEQUENCE [LARGE SCALE GENOMIC DNA]</scope>
    <source>
        <strain evidence="2 3">RX1</strain>
    </source>
</reference>